<gene>
    <name evidence="1" type="ORF">APY04_3021</name>
</gene>
<proteinExistence type="predicted"/>
<sequence>MRAWSARFRRLIEKAAAMGAKQNGYRNRKGINELKSAFQLREQSICAVRFKEEIALPN</sequence>
<keyword evidence="2" id="KW-1185">Reference proteome</keyword>
<dbReference type="Proteomes" id="UP000059074">
    <property type="component" value="Unassembled WGS sequence"/>
</dbReference>
<name>A0A109BB06_HYPSL</name>
<dbReference type="AlphaFoldDB" id="A0A109BB06"/>
<evidence type="ECO:0000313" key="2">
    <source>
        <dbReference type="Proteomes" id="UP000059074"/>
    </source>
</evidence>
<accession>A0A109BB06</accession>
<reference evidence="1 2" key="1">
    <citation type="submission" date="2015-10" db="EMBL/GenBank/DDBJ databases">
        <title>Transcriptomic analysis of a linuron degrading triple-species bacterial consortium.</title>
        <authorList>
            <person name="Albers P."/>
        </authorList>
    </citation>
    <scope>NUCLEOTIDE SEQUENCE [LARGE SCALE GENOMIC DNA]</scope>
    <source>
        <strain evidence="1 2">WDL6</strain>
    </source>
</reference>
<dbReference type="PATRIC" id="fig|121290.4.peg.625"/>
<dbReference type="STRING" id="121290.APY04_3021"/>
<dbReference type="EMBL" id="LMTR01000082">
    <property type="protein sequence ID" value="KWT65272.1"/>
    <property type="molecule type" value="Genomic_DNA"/>
</dbReference>
<organism evidence="1 2">
    <name type="scientific">Hyphomicrobium sulfonivorans</name>
    <dbReference type="NCBI Taxonomy" id="121290"/>
    <lineage>
        <taxon>Bacteria</taxon>
        <taxon>Pseudomonadati</taxon>
        <taxon>Pseudomonadota</taxon>
        <taxon>Alphaproteobacteria</taxon>
        <taxon>Hyphomicrobiales</taxon>
        <taxon>Hyphomicrobiaceae</taxon>
        <taxon>Hyphomicrobium</taxon>
    </lineage>
</organism>
<comment type="caution">
    <text evidence="1">The sequence shown here is derived from an EMBL/GenBank/DDBJ whole genome shotgun (WGS) entry which is preliminary data.</text>
</comment>
<evidence type="ECO:0000313" key="1">
    <source>
        <dbReference type="EMBL" id="KWT65272.1"/>
    </source>
</evidence>
<protein>
    <submittedName>
        <fullName evidence="1">Uncharacterized protein</fullName>
    </submittedName>
</protein>